<accession>A0AAV4MKS2</accession>
<keyword evidence="2" id="KW-1185">Reference proteome</keyword>
<proteinExistence type="predicted"/>
<dbReference type="EMBL" id="BPLR01002358">
    <property type="protein sequence ID" value="GIX72923.1"/>
    <property type="molecule type" value="Genomic_DNA"/>
</dbReference>
<evidence type="ECO:0000313" key="1">
    <source>
        <dbReference type="EMBL" id="GIX72923.1"/>
    </source>
</evidence>
<gene>
    <name evidence="1" type="ORF">CEXT_136111</name>
</gene>
<name>A0AAV4MKS2_CAEEX</name>
<comment type="caution">
    <text evidence="1">The sequence shown here is derived from an EMBL/GenBank/DDBJ whole genome shotgun (WGS) entry which is preliminary data.</text>
</comment>
<protein>
    <submittedName>
        <fullName evidence="1">Uncharacterized protein</fullName>
    </submittedName>
</protein>
<sequence>MIAVTVKKFFPVFKVVLTLMVEAYGNHDHLYARLQVRRYTVVYSGFRMHPFPHPRKFNVFFLSGFYSKWGKDTGRSTKGIFSRKGVFSDMFGDGF</sequence>
<organism evidence="1 2">
    <name type="scientific">Caerostris extrusa</name>
    <name type="common">Bark spider</name>
    <name type="synonym">Caerostris bankana</name>
    <dbReference type="NCBI Taxonomy" id="172846"/>
    <lineage>
        <taxon>Eukaryota</taxon>
        <taxon>Metazoa</taxon>
        <taxon>Ecdysozoa</taxon>
        <taxon>Arthropoda</taxon>
        <taxon>Chelicerata</taxon>
        <taxon>Arachnida</taxon>
        <taxon>Araneae</taxon>
        <taxon>Araneomorphae</taxon>
        <taxon>Entelegynae</taxon>
        <taxon>Araneoidea</taxon>
        <taxon>Araneidae</taxon>
        <taxon>Caerostris</taxon>
    </lineage>
</organism>
<reference evidence="1 2" key="1">
    <citation type="submission" date="2021-06" db="EMBL/GenBank/DDBJ databases">
        <title>Caerostris extrusa draft genome.</title>
        <authorList>
            <person name="Kono N."/>
            <person name="Arakawa K."/>
        </authorList>
    </citation>
    <scope>NUCLEOTIDE SEQUENCE [LARGE SCALE GENOMIC DNA]</scope>
</reference>
<dbReference type="AlphaFoldDB" id="A0AAV4MKS2"/>
<dbReference type="Proteomes" id="UP001054945">
    <property type="component" value="Unassembled WGS sequence"/>
</dbReference>
<evidence type="ECO:0000313" key="2">
    <source>
        <dbReference type="Proteomes" id="UP001054945"/>
    </source>
</evidence>